<name>A0A8T0H6S0_CERPU</name>
<dbReference type="InterPro" id="IPR044839">
    <property type="entry name" value="NDR1-like"/>
</dbReference>
<keyword evidence="3" id="KW-0812">Transmembrane</keyword>
<dbReference type="PANTHER" id="PTHR31234">
    <property type="entry name" value="LATE EMBRYOGENESIS ABUNDANT (LEA) HYDROXYPROLINE-RICH GLYCOPROTEIN FAMILY"/>
    <property type="match status" value="1"/>
</dbReference>
<dbReference type="AlphaFoldDB" id="A0A8T0H6S0"/>
<comment type="subcellular location">
    <subcellularLocation>
        <location evidence="1">Membrane</location>
    </subcellularLocation>
</comment>
<reference evidence="4" key="1">
    <citation type="submission" date="2020-06" db="EMBL/GenBank/DDBJ databases">
        <title>WGS assembly of Ceratodon purpureus strain R40.</title>
        <authorList>
            <person name="Carey S.B."/>
            <person name="Jenkins J."/>
            <person name="Shu S."/>
            <person name="Lovell J.T."/>
            <person name="Sreedasyam A."/>
            <person name="Maumus F."/>
            <person name="Tiley G.P."/>
            <person name="Fernandez-Pozo N."/>
            <person name="Barry K."/>
            <person name="Chen C."/>
            <person name="Wang M."/>
            <person name="Lipzen A."/>
            <person name="Daum C."/>
            <person name="Saski C.A."/>
            <person name="Payton A.C."/>
            <person name="Mcbreen J.C."/>
            <person name="Conrad R.E."/>
            <person name="Kollar L.M."/>
            <person name="Olsson S."/>
            <person name="Huttunen S."/>
            <person name="Landis J.B."/>
            <person name="Wickett N.J."/>
            <person name="Johnson M.G."/>
            <person name="Rensing S.A."/>
            <person name="Grimwood J."/>
            <person name="Schmutz J."/>
            <person name="Mcdaniel S.F."/>
        </authorList>
    </citation>
    <scope>NUCLEOTIDE SEQUENCE</scope>
    <source>
        <strain evidence="4">R40</strain>
    </source>
</reference>
<evidence type="ECO:0000256" key="1">
    <source>
        <dbReference type="ARBA" id="ARBA00004370"/>
    </source>
</evidence>
<protein>
    <submittedName>
        <fullName evidence="4">Uncharacterized protein</fullName>
    </submittedName>
</protein>
<evidence type="ECO:0000256" key="3">
    <source>
        <dbReference type="SAM" id="Phobius"/>
    </source>
</evidence>
<feature type="transmembrane region" description="Helical" evidence="3">
    <location>
        <begin position="37"/>
        <end position="61"/>
    </location>
</feature>
<keyword evidence="2 3" id="KW-0472">Membrane</keyword>
<dbReference type="PANTHER" id="PTHR31234:SF2">
    <property type="entry name" value="OS05G0199100 PROTEIN"/>
    <property type="match status" value="1"/>
</dbReference>
<sequence>MSTCQRVPDDTYHVVITHPKSLRTRCGETWLSCVSRCACFCGCFLVLSFAFLTMGLCWVLIYCSGAPDIALEAISINDMQLYQNNTIPASESPWHVNSGFNVRLSAWNPNTVTGCFSTFRRIMVRVEYRGQLILQQEVPLGFGLKPRRSRPVPLELKGSGFQLKNPDLGPFMESELRSANLSFDFYFDARYLRNDRKAGWVNMGCHVVTQSPSNSSQAGANNLLYQDCMGY</sequence>
<evidence type="ECO:0000256" key="2">
    <source>
        <dbReference type="ARBA" id="ARBA00023136"/>
    </source>
</evidence>
<accession>A0A8T0H6S0</accession>
<organism evidence="4 5">
    <name type="scientific">Ceratodon purpureus</name>
    <name type="common">Fire moss</name>
    <name type="synonym">Dicranum purpureum</name>
    <dbReference type="NCBI Taxonomy" id="3225"/>
    <lineage>
        <taxon>Eukaryota</taxon>
        <taxon>Viridiplantae</taxon>
        <taxon>Streptophyta</taxon>
        <taxon>Embryophyta</taxon>
        <taxon>Bryophyta</taxon>
        <taxon>Bryophytina</taxon>
        <taxon>Bryopsida</taxon>
        <taxon>Dicranidae</taxon>
        <taxon>Pseudoditrichales</taxon>
        <taxon>Ditrichaceae</taxon>
        <taxon>Ceratodon</taxon>
    </lineage>
</organism>
<gene>
    <name evidence="4" type="ORF">KC19_7G150700</name>
</gene>
<comment type="caution">
    <text evidence="4">The sequence shown here is derived from an EMBL/GenBank/DDBJ whole genome shotgun (WGS) entry which is preliminary data.</text>
</comment>
<dbReference type="Proteomes" id="UP000822688">
    <property type="component" value="Chromosome 7"/>
</dbReference>
<evidence type="ECO:0000313" key="4">
    <source>
        <dbReference type="EMBL" id="KAG0567641.1"/>
    </source>
</evidence>
<proteinExistence type="predicted"/>
<keyword evidence="5" id="KW-1185">Reference proteome</keyword>
<keyword evidence="3" id="KW-1133">Transmembrane helix</keyword>
<evidence type="ECO:0000313" key="5">
    <source>
        <dbReference type="Proteomes" id="UP000822688"/>
    </source>
</evidence>
<dbReference type="GO" id="GO:0098542">
    <property type="term" value="P:defense response to other organism"/>
    <property type="evidence" value="ECO:0007669"/>
    <property type="project" value="InterPro"/>
</dbReference>
<dbReference type="GO" id="GO:0005886">
    <property type="term" value="C:plasma membrane"/>
    <property type="evidence" value="ECO:0007669"/>
    <property type="project" value="TreeGrafter"/>
</dbReference>
<dbReference type="EMBL" id="CM026428">
    <property type="protein sequence ID" value="KAG0567641.1"/>
    <property type="molecule type" value="Genomic_DNA"/>
</dbReference>